<evidence type="ECO:0000256" key="1">
    <source>
        <dbReference type="SAM" id="MobiDB-lite"/>
    </source>
</evidence>
<feature type="region of interest" description="Disordered" evidence="1">
    <location>
        <begin position="265"/>
        <end position="303"/>
    </location>
</feature>
<keyword evidence="3" id="KW-1185">Reference proteome</keyword>
<evidence type="ECO:0000313" key="2">
    <source>
        <dbReference type="EMBL" id="OJA14384.1"/>
    </source>
</evidence>
<feature type="region of interest" description="Disordered" evidence="1">
    <location>
        <begin position="209"/>
        <end position="234"/>
    </location>
</feature>
<organism evidence="2 3">
    <name type="scientific">Rhizopogon vesiculosus</name>
    <dbReference type="NCBI Taxonomy" id="180088"/>
    <lineage>
        <taxon>Eukaryota</taxon>
        <taxon>Fungi</taxon>
        <taxon>Dikarya</taxon>
        <taxon>Basidiomycota</taxon>
        <taxon>Agaricomycotina</taxon>
        <taxon>Agaricomycetes</taxon>
        <taxon>Agaricomycetidae</taxon>
        <taxon>Boletales</taxon>
        <taxon>Suillineae</taxon>
        <taxon>Rhizopogonaceae</taxon>
        <taxon>Rhizopogon</taxon>
    </lineage>
</organism>
<proteinExistence type="predicted"/>
<feature type="region of interest" description="Disordered" evidence="1">
    <location>
        <begin position="78"/>
        <end position="97"/>
    </location>
</feature>
<name>A0A1J8QLV5_9AGAM</name>
<dbReference type="AlphaFoldDB" id="A0A1J8QLV5"/>
<sequence>MTSSGTPYLDALSSHLPQQCSSIMASLSSEQARSAVDTLLAFASGGECPKDVSPQGQLEWARKQPDAMRAIQDMLIQKGTKRGRAASTDGEEDDTSSRAVEAAIYPSCLSRASLVPTRGKAKQHWTVVILSSDVHEKGKATISDPHQIIFGLDAISTCKFDTTSYTGFSTPSTSTVTKGDETLAPLREFLTHLPIPVLEASAAVFRNTSRPQHQLHDSSQLLPGSGSSAAAQTQDYSPANIERMSSSVIHGETESVLDDAYSTRRAPSAVGTGAGVSAPHPGSPQSASARGNTAFTSDRPLGV</sequence>
<dbReference type="EMBL" id="LVVM01003722">
    <property type="protein sequence ID" value="OJA14384.1"/>
    <property type="molecule type" value="Genomic_DNA"/>
</dbReference>
<comment type="caution">
    <text evidence="2">The sequence shown here is derived from an EMBL/GenBank/DDBJ whole genome shotgun (WGS) entry which is preliminary data.</text>
</comment>
<feature type="compositionally biased region" description="Polar residues" evidence="1">
    <location>
        <begin position="283"/>
        <end position="296"/>
    </location>
</feature>
<dbReference type="Proteomes" id="UP000183567">
    <property type="component" value="Unassembled WGS sequence"/>
</dbReference>
<evidence type="ECO:0000313" key="3">
    <source>
        <dbReference type="Proteomes" id="UP000183567"/>
    </source>
</evidence>
<gene>
    <name evidence="2" type="ORF">AZE42_07742</name>
</gene>
<protein>
    <submittedName>
        <fullName evidence="2">Uncharacterized protein</fullName>
    </submittedName>
</protein>
<dbReference type="STRING" id="180088.A0A1J8QLV5"/>
<accession>A0A1J8QLV5</accession>
<dbReference type="OrthoDB" id="3210574at2759"/>
<reference evidence="2 3" key="1">
    <citation type="submission" date="2016-03" db="EMBL/GenBank/DDBJ databases">
        <title>Comparative genomics of the ectomycorrhizal sister species Rhizopogon vinicolor and Rhizopogon vesiculosus (Basidiomycota: Boletales) reveals a divergence of the mating type B locus.</title>
        <authorList>
            <person name="Mujic A.B."/>
            <person name="Kuo A."/>
            <person name="Tritt A."/>
            <person name="Lipzen A."/>
            <person name="Chen C."/>
            <person name="Johnson J."/>
            <person name="Sharma A."/>
            <person name="Barry K."/>
            <person name="Grigoriev I.V."/>
            <person name="Spatafora J.W."/>
        </authorList>
    </citation>
    <scope>NUCLEOTIDE SEQUENCE [LARGE SCALE GENOMIC DNA]</scope>
    <source>
        <strain evidence="2 3">AM-OR11-056</strain>
    </source>
</reference>